<dbReference type="GO" id="GO:0003700">
    <property type="term" value="F:DNA-binding transcription factor activity"/>
    <property type="evidence" value="ECO:0007669"/>
    <property type="project" value="InterPro"/>
</dbReference>
<keyword evidence="2 5" id="KW-0238">DNA-binding</keyword>
<keyword evidence="3" id="KW-0804">Transcription</keyword>
<organism evidence="5 6">
    <name type="scientific">Antricoccus suffuscus</name>
    <dbReference type="NCBI Taxonomy" id="1629062"/>
    <lineage>
        <taxon>Bacteria</taxon>
        <taxon>Bacillati</taxon>
        <taxon>Actinomycetota</taxon>
        <taxon>Actinomycetes</taxon>
        <taxon>Geodermatophilales</taxon>
        <taxon>Antricoccaceae</taxon>
        <taxon>Antricoccus</taxon>
    </lineage>
</organism>
<dbReference type="PANTHER" id="PTHR42756:SF1">
    <property type="entry name" value="TRANSCRIPTIONAL REPRESSOR OF EMRAB OPERON"/>
    <property type="match status" value="1"/>
</dbReference>
<protein>
    <submittedName>
        <fullName evidence="5">DNA-binding MarR family transcriptional regulator</fullName>
    </submittedName>
</protein>
<evidence type="ECO:0000313" key="5">
    <source>
        <dbReference type="EMBL" id="PRZ32753.1"/>
    </source>
</evidence>
<name>A0A2T0Z8R5_9ACTN</name>
<proteinExistence type="predicted"/>
<dbReference type="SMART" id="SM00347">
    <property type="entry name" value="HTH_MARR"/>
    <property type="match status" value="1"/>
</dbReference>
<feature type="domain" description="HTH marR-type" evidence="4">
    <location>
        <begin position="9"/>
        <end position="147"/>
    </location>
</feature>
<dbReference type="PROSITE" id="PS50995">
    <property type="entry name" value="HTH_MARR_2"/>
    <property type="match status" value="1"/>
</dbReference>
<evidence type="ECO:0000256" key="1">
    <source>
        <dbReference type="ARBA" id="ARBA00023015"/>
    </source>
</evidence>
<dbReference type="GO" id="GO:0003677">
    <property type="term" value="F:DNA binding"/>
    <property type="evidence" value="ECO:0007669"/>
    <property type="project" value="UniProtKB-KW"/>
</dbReference>
<gene>
    <name evidence="5" type="ORF">CLV47_12626</name>
</gene>
<dbReference type="PANTHER" id="PTHR42756">
    <property type="entry name" value="TRANSCRIPTIONAL REGULATOR, MARR"/>
    <property type="match status" value="1"/>
</dbReference>
<evidence type="ECO:0000256" key="2">
    <source>
        <dbReference type="ARBA" id="ARBA00023125"/>
    </source>
</evidence>
<dbReference type="RefSeq" id="WP_106350968.1">
    <property type="nucleotide sequence ID" value="NZ_PVUE01000026.1"/>
</dbReference>
<dbReference type="Proteomes" id="UP000237752">
    <property type="component" value="Unassembled WGS sequence"/>
</dbReference>
<keyword evidence="6" id="KW-1185">Reference proteome</keyword>
<evidence type="ECO:0000259" key="4">
    <source>
        <dbReference type="PROSITE" id="PS50995"/>
    </source>
</evidence>
<accession>A0A2T0Z8R5</accession>
<sequence length="154" mass="16968">MTDLQDETCADLVQTLGQLVRTGRARSAKWGAEEDPESGIIISSPLFALLSILRNEGEMRMQTLAARVGSDMSVVSRQVGALEEAGCICRRADDQDRRVTMLSLSDYGRQRHAAGLSRRVAIFKTGLRNWSEEDATVLLTLVSRITKDLADITD</sequence>
<reference evidence="5 6" key="1">
    <citation type="submission" date="2018-03" db="EMBL/GenBank/DDBJ databases">
        <title>Genomic Encyclopedia of Archaeal and Bacterial Type Strains, Phase II (KMG-II): from individual species to whole genera.</title>
        <authorList>
            <person name="Goeker M."/>
        </authorList>
    </citation>
    <scope>NUCLEOTIDE SEQUENCE [LARGE SCALE GENOMIC DNA]</scope>
    <source>
        <strain evidence="5 6">DSM 100065</strain>
    </source>
</reference>
<dbReference type="Gene3D" id="1.10.10.10">
    <property type="entry name" value="Winged helix-like DNA-binding domain superfamily/Winged helix DNA-binding domain"/>
    <property type="match status" value="1"/>
</dbReference>
<dbReference type="OrthoDB" id="5148120at2"/>
<dbReference type="EMBL" id="PVUE01000026">
    <property type="protein sequence ID" value="PRZ32753.1"/>
    <property type="molecule type" value="Genomic_DNA"/>
</dbReference>
<dbReference type="InterPro" id="IPR036390">
    <property type="entry name" value="WH_DNA-bd_sf"/>
</dbReference>
<dbReference type="Pfam" id="PF01047">
    <property type="entry name" value="MarR"/>
    <property type="match status" value="1"/>
</dbReference>
<evidence type="ECO:0000256" key="3">
    <source>
        <dbReference type="ARBA" id="ARBA00023163"/>
    </source>
</evidence>
<comment type="caution">
    <text evidence="5">The sequence shown here is derived from an EMBL/GenBank/DDBJ whole genome shotgun (WGS) entry which is preliminary data.</text>
</comment>
<dbReference type="AlphaFoldDB" id="A0A2T0Z8R5"/>
<dbReference type="InterPro" id="IPR000835">
    <property type="entry name" value="HTH_MarR-typ"/>
</dbReference>
<dbReference type="SUPFAM" id="SSF46785">
    <property type="entry name" value="Winged helix' DNA-binding domain"/>
    <property type="match status" value="1"/>
</dbReference>
<keyword evidence="1" id="KW-0805">Transcription regulation</keyword>
<evidence type="ECO:0000313" key="6">
    <source>
        <dbReference type="Proteomes" id="UP000237752"/>
    </source>
</evidence>
<dbReference type="InterPro" id="IPR036388">
    <property type="entry name" value="WH-like_DNA-bd_sf"/>
</dbReference>